<gene>
    <name evidence="4" type="ORF">OLC1_LOCUS13839</name>
</gene>
<keyword evidence="2" id="KW-0732">Signal</keyword>
<dbReference type="Proteomes" id="UP001161247">
    <property type="component" value="Chromosome 5"/>
</dbReference>
<dbReference type="EMBL" id="OX459122">
    <property type="protein sequence ID" value="CAI9105061.1"/>
    <property type="molecule type" value="Genomic_DNA"/>
</dbReference>
<dbReference type="PANTHER" id="PTHR31988:SF15">
    <property type="entry name" value="ESTERASE, PUTATIVE (DUF303)-RELATED"/>
    <property type="match status" value="1"/>
</dbReference>
<organism evidence="4 5">
    <name type="scientific">Oldenlandia corymbosa var. corymbosa</name>
    <dbReference type="NCBI Taxonomy" id="529605"/>
    <lineage>
        <taxon>Eukaryota</taxon>
        <taxon>Viridiplantae</taxon>
        <taxon>Streptophyta</taxon>
        <taxon>Embryophyta</taxon>
        <taxon>Tracheophyta</taxon>
        <taxon>Spermatophyta</taxon>
        <taxon>Magnoliopsida</taxon>
        <taxon>eudicotyledons</taxon>
        <taxon>Gunneridae</taxon>
        <taxon>Pentapetalae</taxon>
        <taxon>asterids</taxon>
        <taxon>lamiids</taxon>
        <taxon>Gentianales</taxon>
        <taxon>Rubiaceae</taxon>
        <taxon>Rubioideae</taxon>
        <taxon>Spermacoceae</taxon>
        <taxon>Hedyotis-Oldenlandia complex</taxon>
        <taxon>Oldenlandia</taxon>
    </lineage>
</organism>
<evidence type="ECO:0000256" key="1">
    <source>
        <dbReference type="ARBA" id="ARBA00022801"/>
    </source>
</evidence>
<evidence type="ECO:0000313" key="5">
    <source>
        <dbReference type="Proteomes" id="UP001161247"/>
    </source>
</evidence>
<keyword evidence="1" id="KW-0378">Hydrolase</keyword>
<dbReference type="InterPro" id="IPR005181">
    <property type="entry name" value="SASA"/>
</dbReference>
<dbReference type="GO" id="GO:0016787">
    <property type="term" value="F:hydrolase activity"/>
    <property type="evidence" value="ECO:0007669"/>
    <property type="project" value="UniProtKB-KW"/>
</dbReference>
<sequence length="265" mass="28832">MMFSFIWLLILTYAGLVSPADVYSSSQVRSIFILAGQSNMSGRGGVVNNTWNGVVPIQSKPNPTKILRLNAGLKWVGAQEPLHKDIDVNATCGVGPGMAFANSLLNQDPRIGTIGLVPCAVGSYMGTKISQWGRGTFLYRQLVRRTRAAAGDNMGKIRALLWYQGESDTKDPRDAVMYKRRLERMLNSLRADLQLPSLQVVVVAITSGQGPYVNVVRTAQFGLQLPNVMVVDAKGLPLSPDNLHLSTPAQVRLGEMIAKKIPPSD</sequence>
<evidence type="ECO:0000313" key="4">
    <source>
        <dbReference type="EMBL" id="CAI9105061.1"/>
    </source>
</evidence>
<dbReference type="InterPro" id="IPR052940">
    <property type="entry name" value="Carb_Esterase_6"/>
</dbReference>
<evidence type="ECO:0000259" key="3">
    <source>
        <dbReference type="Pfam" id="PF03629"/>
    </source>
</evidence>
<dbReference type="AlphaFoldDB" id="A0AAV1DCA9"/>
<dbReference type="Pfam" id="PF03629">
    <property type="entry name" value="SASA"/>
    <property type="match status" value="1"/>
</dbReference>
<protein>
    <submittedName>
        <fullName evidence="4">OLC1v1003910C1</fullName>
    </submittedName>
</protein>
<feature type="chain" id="PRO_5043953853" evidence="2">
    <location>
        <begin position="20"/>
        <end position="265"/>
    </location>
</feature>
<feature type="domain" description="Sialate O-acetylesterase" evidence="3">
    <location>
        <begin position="30"/>
        <end position="260"/>
    </location>
</feature>
<name>A0AAV1DCA9_OLDCO</name>
<feature type="signal peptide" evidence="2">
    <location>
        <begin position="1"/>
        <end position="19"/>
    </location>
</feature>
<dbReference type="InterPro" id="IPR036514">
    <property type="entry name" value="SGNH_hydro_sf"/>
</dbReference>
<dbReference type="Gene3D" id="3.40.50.1110">
    <property type="entry name" value="SGNH hydrolase"/>
    <property type="match status" value="1"/>
</dbReference>
<dbReference type="PANTHER" id="PTHR31988">
    <property type="entry name" value="ESTERASE, PUTATIVE (DUF303)-RELATED"/>
    <property type="match status" value="1"/>
</dbReference>
<proteinExistence type="predicted"/>
<accession>A0AAV1DCA9</accession>
<reference evidence="4" key="1">
    <citation type="submission" date="2023-03" db="EMBL/GenBank/DDBJ databases">
        <authorList>
            <person name="Julca I."/>
        </authorList>
    </citation>
    <scope>NUCLEOTIDE SEQUENCE</scope>
</reference>
<evidence type="ECO:0000256" key="2">
    <source>
        <dbReference type="SAM" id="SignalP"/>
    </source>
</evidence>
<dbReference type="SUPFAM" id="SSF52266">
    <property type="entry name" value="SGNH hydrolase"/>
    <property type="match status" value="1"/>
</dbReference>
<keyword evidence="5" id="KW-1185">Reference proteome</keyword>